<protein>
    <recommendedName>
        <fullName evidence="3">Restriction endonuclease type IV Mrr domain-containing protein</fullName>
    </recommendedName>
</protein>
<organism evidence="1 2">
    <name type="scientific">Methanoculleus chikugoensis</name>
    <dbReference type="NCBI Taxonomy" id="118126"/>
    <lineage>
        <taxon>Archaea</taxon>
        <taxon>Methanobacteriati</taxon>
        <taxon>Methanobacteriota</taxon>
        <taxon>Stenosarchaea group</taxon>
        <taxon>Methanomicrobia</taxon>
        <taxon>Methanomicrobiales</taxon>
        <taxon>Methanomicrobiaceae</taxon>
        <taxon>Methanoculleus</taxon>
    </lineage>
</organism>
<proteinExistence type="predicted"/>
<dbReference type="GeneID" id="66131996"/>
<sequence length="166" mass="19801">MGLLDGIKDGIKYHLSDEPEWKGKRFEDYVEELFDPQYYSIVEKTHSYRQNEDRYVESSMNPDFVFRYKRTGDLFAVECKYRSGLNPKGMLEWSNARQLERYRAFAKERGIPVFIIIGFKGFDDDPEDMFVIPLEDAKYPTLYPSIFNKYSRNPRKPFFWQRGALS</sequence>
<dbReference type="Proteomes" id="UP000824969">
    <property type="component" value="Chromosome"/>
</dbReference>
<evidence type="ECO:0000313" key="2">
    <source>
        <dbReference type="Proteomes" id="UP000824969"/>
    </source>
</evidence>
<accession>A0ABM7H8T4</accession>
<evidence type="ECO:0000313" key="1">
    <source>
        <dbReference type="EMBL" id="BBL69270.1"/>
    </source>
</evidence>
<keyword evidence="2" id="KW-1185">Reference proteome</keyword>
<name>A0ABM7H8T4_9EURY</name>
<reference evidence="1 2" key="1">
    <citation type="submission" date="2019-06" db="EMBL/GenBank/DDBJ databases">
        <title>Complete genome sequence of Methanoculleus chikugoensis strain MG62.</title>
        <authorList>
            <person name="Asakawa S."/>
            <person name="Dianou D."/>
        </authorList>
    </citation>
    <scope>NUCLEOTIDE SEQUENCE [LARGE SCALE GENOMIC DNA]</scope>
    <source>
        <strain evidence="1 2">MG62</strain>
    </source>
</reference>
<dbReference type="RefSeq" id="WP_221057244.1">
    <property type="nucleotide sequence ID" value="NZ_AP019781.1"/>
</dbReference>
<dbReference type="EMBL" id="AP019781">
    <property type="protein sequence ID" value="BBL69270.1"/>
    <property type="molecule type" value="Genomic_DNA"/>
</dbReference>
<gene>
    <name evidence="1" type="ORF">MchiMG62_24510</name>
</gene>
<evidence type="ECO:0008006" key="3">
    <source>
        <dbReference type="Google" id="ProtNLM"/>
    </source>
</evidence>